<organism evidence="1">
    <name type="scientific">Anguilla anguilla</name>
    <name type="common">European freshwater eel</name>
    <name type="synonym">Muraena anguilla</name>
    <dbReference type="NCBI Taxonomy" id="7936"/>
    <lineage>
        <taxon>Eukaryota</taxon>
        <taxon>Metazoa</taxon>
        <taxon>Chordata</taxon>
        <taxon>Craniata</taxon>
        <taxon>Vertebrata</taxon>
        <taxon>Euteleostomi</taxon>
        <taxon>Actinopterygii</taxon>
        <taxon>Neopterygii</taxon>
        <taxon>Teleostei</taxon>
        <taxon>Anguilliformes</taxon>
        <taxon>Anguillidae</taxon>
        <taxon>Anguilla</taxon>
    </lineage>
</organism>
<dbReference type="AlphaFoldDB" id="A0A0E9R8H1"/>
<reference evidence="1" key="1">
    <citation type="submission" date="2014-11" db="EMBL/GenBank/DDBJ databases">
        <authorList>
            <person name="Amaro Gonzalez C."/>
        </authorList>
    </citation>
    <scope>NUCLEOTIDE SEQUENCE</scope>
</reference>
<name>A0A0E9R8H1_ANGAN</name>
<proteinExistence type="predicted"/>
<evidence type="ECO:0000313" key="1">
    <source>
        <dbReference type="EMBL" id="JAH25087.1"/>
    </source>
</evidence>
<accession>A0A0E9R8H1</accession>
<protein>
    <submittedName>
        <fullName evidence="1">Uncharacterized protein</fullName>
    </submittedName>
</protein>
<reference evidence="1" key="2">
    <citation type="journal article" date="2015" name="Fish Shellfish Immunol.">
        <title>Early steps in the European eel (Anguilla anguilla)-Vibrio vulnificus interaction in the gills: Role of the RtxA13 toxin.</title>
        <authorList>
            <person name="Callol A."/>
            <person name="Pajuelo D."/>
            <person name="Ebbesson L."/>
            <person name="Teles M."/>
            <person name="MacKenzie S."/>
            <person name="Amaro C."/>
        </authorList>
    </citation>
    <scope>NUCLEOTIDE SEQUENCE</scope>
</reference>
<dbReference type="EMBL" id="GBXM01083490">
    <property type="protein sequence ID" value="JAH25087.1"/>
    <property type="molecule type" value="Transcribed_RNA"/>
</dbReference>
<sequence>MAFMNNALDSVTCGTVLVNAVLRGVWLSSPL</sequence>